<name>A0A8E0QZQ0_9EURO</name>
<proteinExistence type="predicted"/>
<evidence type="ECO:0000313" key="5">
    <source>
        <dbReference type="Proteomes" id="UP000036893"/>
    </source>
</evidence>
<dbReference type="Gene3D" id="1.25.40.10">
    <property type="entry name" value="Tetratricopeptide repeat domain"/>
    <property type="match status" value="1"/>
</dbReference>
<gene>
    <name evidence="4" type="ORF">Aud_008720</name>
</gene>
<dbReference type="InterPro" id="IPR011990">
    <property type="entry name" value="TPR-like_helical_dom_sf"/>
</dbReference>
<accession>A0A8E0QZQ0</accession>
<organism evidence="4 5">
    <name type="scientific">Aspergillus udagawae</name>
    <dbReference type="NCBI Taxonomy" id="91492"/>
    <lineage>
        <taxon>Eukaryota</taxon>
        <taxon>Fungi</taxon>
        <taxon>Dikarya</taxon>
        <taxon>Ascomycota</taxon>
        <taxon>Pezizomycotina</taxon>
        <taxon>Eurotiomycetes</taxon>
        <taxon>Eurotiomycetidae</taxon>
        <taxon>Eurotiales</taxon>
        <taxon>Aspergillaceae</taxon>
        <taxon>Aspergillus</taxon>
        <taxon>Aspergillus subgen. Fumigati</taxon>
    </lineage>
</organism>
<dbReference type="PANTHER" id="PTHR14485:SF2">
    <property type="entry name" value="FUNGAL STAND N-TERMINAL GOODBYE DOMAIN-CONTAINING PROTEIN"/>
    <property type="match status" value="1"/>
</dbReference>
<comment type="caution">
    <text evidence="4">The sequence shown here is derived from an EMBL/GenBank/DDBJ whole genome shotgun (WGS) entry which is preliminary data.</text>
</comment>
<dbReference type="RefSeq" id="XP_043149520.1">
    <property type="nucleotide sequence ID" value="XM_043293585.1"/>
</dbReference>
<evidence type="ECO:0008006" key="6">
    <source>
        <dbReference type="Google" id="ProtNLM"/>
    </source>
</evidence>
<dbReference type="Pfam" id="PF24883">
    <property type="entry name" value="NPHP3_N"/>
    <property type="match status" value="1"/>
</dbReference>
<dbReference type="InterPro" id="IPR031350">
    <property type="entry name" value="Goodbye_dom"/>
</dbReference>
<reference evidence="4" key="1">
    <citation type="journal article" date="2015" name="Genome Announc.">
        <title>Draft Genome Sequence of the Pathogenic Filamentous Fungus Aspergillus udagawae Strain IFM 46973T.</title>
        <authorList>
            <person name="Kusuya Y."/>
            <person name="Takahashi-Nakaguchi A."/>
            <person name="Takahashi H."/>
            <person name="Yaguchi T."/>
        </authorList>
    </citation>
    <scope>NUCLEOTIDE SEQUENCE</scope>
    <source>
        <strain evidence="4">IFM 46973</strain>
    </source>
</reference>
<keyword evidence="1" id="KW-0677">Repeat</keyword>
<dbReference type="InterPro" id="IPR042621">
    <property type="entry name" value="TTC23/TTC23L"/>
</dbReference>
<dbReference type="EMBL" id="BBXM02000007">
    <property type="protein sequence ID" value="GIC92254.1"/>
    <property type="molecule type" value="Genomic_DNA"/>
</dbReference>
<dbReference type="GeneID" id="66996197"/>
<dbReference type="SUPFAM" id="SSF52540">
    <property type="entry name" value="P-loop containing nucleoside triphosphate hydrolases"/>
    <property type="match status" value="1"/>
</dbReference>
<dbReference type="Pfam" id="PF17109">
    <property type="entry name" value="Goodbye"/>
    <property type="match status" value="1"/>
</dbReference>
<evidence type="ECO:0000313" key="4">
    <source>
        <dbReference type="EMBL" id="GIC92254.1"/>
    </source>
</evidence>
<dbReference type="SUPFAM" id="SSF48452">
    <property type="entry name" value="TPR-like"/>
    <property type="match status" value="1"/>
</dbReference>
<evidence type="ECO:0000259" key="3">
    <source>
        <dbReference type="Pfam" id="PF24883"/>
    </source>
</evidence>
<evidence type="ECO:0000259" key="2">
    <source>
        <dbReference type="Pfam" id="PF17109"/>
    </source>
</evidence>
<dbReference type="Gene3D" id="3.40.50.300">
    <property type="entry name" value="P-loop containing nucleotide triphosphate hydrolases"/>
    <property type="match status" value="1"/>
</dbReference>
<dbReference type="Proteomes" id="UP000036893">
    <property type="component" value="Unassembled WGS sequence"/>
</dbReference>
<feature type="domain" description="Nephrocystin 3-like N-terminal" evidence="3">
    <location>
        <begin position="356"/>
        <end position="532"/>
    </location>
</feature>
<feature type="domain" description="Fungal STAND N-terminal Goodbye" evidence="2">
    <location>
        <begin position="78"/>
        <end position="193"/>
    </location>
</feature>
<dbReference type="PANTHER" id="PTHR14485">
    <property type="entry name" value="TETRATRICOPEPTIDE REPEAT PROTEIN 23"/>
    <property type="match status" value="1"/>
</dbReference>
<reference evidence="4" key="2">
    <citation type="submission" date="2021-01" db="EMBL/GenBank/DDBJ databases">
        <title>Pan-genome distribution and transcriptional activeness of fungal secondary metabolism genes in Aspergillus section Fumigati.</title>
        <authorList>
            <person name="Takahashi H."/>
            <person name="Umemura M."/>
            <person name="Ninomiya A."/>
            <person name="Kusuya Y."/>
            <person name="Urayama S."/>
            <person name="Shimizu M."/>
            <person name="Watanabe A."/>
            <person name="Kamei K."/>
            <person name="Yaguchi T."/>
            <person name="Hagiwara D."/>
        </authorList>
    </citation>
    <scope>NUCLEOTIDE SEQUENCE</scope>
    <source>
        <strain evidence="4">IFM 46973</strain>
    </source>
</reference>
<dbReference type="InterPro" id="IPR056884">
    <property type="entry name" value="NPHP3-like_N"/>
</dbReference>
<dbReference type="InterPro" id="IPR027417">
    <property type="entry name" value="P-loop_NTPase"/>
</dbReference>
<evidence type="ECO:0000256" key="1">
    <source>
        <dbReference type="ARBA" id="ARBA00022737"/>
    </source>
</evidence>
<sequence length="1536" mass="173266">MPQQMTFNFPRDRSCDWLELQLCQPHARTAAGSRLNDGAPGAQEAPAEKKILDLQVSKYTMISAPKQESGPASVKEIWEKTIVRFQERTGQKLDGVSRGPEDLRRLLDAHYAAQADDESVSKAKAVGFQMIHCIQLLGGIASQGASMVFAPAGLCFNALSFLLDIPKKVHEFHGEIDAIFAEVGPALAQFRIYERMEESSEIDEALRLSIYQVMTSFVNLCADCINIHHEGRWKSFKRNAKRILLDDGSVQNELANFKKLTQDQLNIQATLTLEVAVETGQHVRFMKATTLEIDTNTKAIKNDVSGLVEAEHKRTLDDNRKQILSTIKTNLGQKDEKIAAVLGARDTMWEGAVKDSGKWLNEIDAYKQWIDRSSAADSLLVLTGEPGTGKSFLVSAIAQEIKSANLATKVERSLIGYYSFSMVENRDREGDRQRPEAAIKSICVQLAEQDLVYARRVSSACGEPGKSEKYFRDASCTDLWASLGIGMPSKNMTHYILLDSVSTLSMEDRERLLRAIQQSNQSRSNRVRVLVSGEPGAFRGLQQLLSSPAKTIDITKYNKIDIKAFLVGELKRAGIFQGADEDSLRRKRMVEERLLARSNNSYATIQQDLRKVEEIIASGGTEEELNRVLHESITDPQVLMRSEIEGLEAVLKPREIEEINELLIWAVAGDVMMILEELAAALFLRFKTVSLQPLDKKITGKYSKIFTLAYGGRYLALKDHVRDCVVAQRDRPRQSADDPKITATISITNGDLRLVQRFFWDLNHYSFLGGFAFEPASDQTNAGQRKIQVYEADAHLEIVKRAFDLFLQPVVDERGKALGWYLMRSITTHLKALSEVTGLDELQPADKQFIGSHVYEMFNEGDLIERNWEFCYPVAWYRHNEDMEIFWRWLDDPVAIAGLGPRDKRWLADLKKDGHRNSSLLTPIMTVVARNWLQKTEWTAYDAFRWISGFLTLGAKPGQDDQVGVAEEVDNSEDGDGRIIINDNDSDLEKVAKAEQWCKQSLKVTEADSIWFIRLGDTYATLSERDAATEQYKKERQAAAILQAQDPVNNEQLRDVFKALGEWATETEHALEYLKEASKLDDGNVEILYAMLQLYVASKEEDEAQSIIQKAVTKRIPGTQSTLLMAMLTTALSRQNESYMLSVFKAVFSVVSSYPELWAVFQHEMEVAIATARTEGKNEELAILLLQQGSAGYYLHKNSPEQLAIAAGNLRECLDTIREKVASEDRDRLNFIKQSAVDRLSMFYLDRAVQTDGEESEADAERLRQIYKDDPAAQGPKSALASLYTFKGQRDKARDIFRADIVEAFNILVDDDIFNDSDGFTALHNLLNRTGDYENALRAALLLPELRFDGVVLKELLAGEEPSLEAVSAELLEFYERECLDKDAHWKNLNKVWGEASRLASEPDVDSERVACYHRVEKILGKHERGIDWALGCNNCNRFWDYDDGFHACKYCYNVNLCNACWDELRSGDTGKAFVCSSTHDWYELPPWTLEKYLHASKGLVAMKTDDGGEELVSVSKWLGTLCAEWGLSKADWNFE</sequence>
<protein>
    <recommendedName>
        <fullName evidence="6">Fungal STAND N-terminal Goodbye domain-containing protein</fullName>
    </recommendedName>
</protein>